<keyword evidence="2" id="KW-1185">Reference proteome</keyword>
<reference evidence="1 2" key="1">
    <citation type="submission" date="2020-02" db="EMBL/GenBank/DDBJ databases">
        <title>A chromosome-scale genome assembly of the black bullhead catfish (Ameiurus melas).</title>
        <authorList>
            <person name="Wen M."/>
            <person name="Zham M."/>
            <person name="Cabau C."/>
            <person name="Klopp C."/>
            <person name="Donnadieu C."/>
            <person name="Roques C."/>
            <person name="Bouchez O."/>
            <person name="Lampietro C."/>
            <person name="Jouanno E."/>
            <person name="Herpin A."/>
            <person name="Louis A."/>
            <person name="Berthelot C."/>
            <person name="Parey E."/>
            <person name="Roest-Crollius H."/>
            <person name="Braasch I."/>
            <person name="Postlethwait J."/>
            <person name="Robinson-Rechavi M."/>
            <person name="Echchiki A."/>
            <person name="Begum T."/>
            <person name="Montfort J."/>
            <person name="Schartl M."/>
            <person name="Bobe J."/>
            <person name="Guiguen Y."/>
        </authorList>
    </citation>
    <scope>NUCLEOTIDE SEQUENCE [LARGE SCALE GENOMIC DNA]</scope>
    <source>
        <strain evidence="1">M_S1</strain>
        <tissue evidence="1">Blood</tissue>
    </source>
</reference>
<dbReference type="AlphaFoldDB" id="A0A7J6ARA8"/>
<sequence length="55" mass="6393">LIHALWNRLLYSPPTYLEENTGFFSYSSKDVVEVTPIVMLCHISSLYRSGDQQWS</sequence>
<accession>A0A7J6ARA8</accession>
<name>A0A7J6ARA8_AMEME</name>
<evidence type="ECO:0000313" key="2">
    <source>
        <dbReference type="Proteomes" id="UP000593565"/>
    </source>
</evidence>
<comment type="caution">
    <text evidence="1">The sequence shown here is derived from an EMBL/GenBank/DDBJ whole genome shotgun (WGS) entry which is preliminary data.</text>
</comment>
<evidence type="ECO:0000313" key="1">
    <source>
        <dbReference type="EMBL" id="KAF4085432.1"/>
    </source>
</evidence>
<organism evidence="1 2">
    <name type="scientific">Ameiurus melas</name>
    <name type="common">Black bullhead</name>
    <name type="synonym">Silurus melas</name>
    <dbReference type="NCBI Taxonomy" id="219545"/>
    <lineage>
        <taxon>Eukaryota</taxon>
        <taxon>Metazoa</taxon>
        <taxon>Chordata</taxon>
        <taxon>Craniata</taxon>
        <taxon>Vertebrata</taxon>
        <taxon>Euteleostomi</taxon>
        <taxon>Actinopterygii</taxon>
        <taxon>Neopterygii</taxon>
        <taxon>Teleostei</taxon>
        <taxon>Ostariophysi</taxon>
        <taxon>Siluriformes</taxon>
        <taxon>Ictaluridae</taxon>
        <taxon>Ameiurus</taxon>
    </lineage>
</organism>
<protein>
    <submittedName>
        <fullName evidence="1">Uncharacterized protein</fullName>
    </submittedName>
</protein>
<gene>
    <name evidence="1" type="ORF">AMELA_G00118790</name>
</gene>
<proteinExistence type="predicted"/>
<dbReference type="Proteomes" id="UP000593565">
    <property type="component" value="Unassembled WGS sequence"/>
</dbReference>
<feature type="non-terminal residue" evidence="1">
    <location>
        <position position="55"/>
    </location>
</feature>
<dbReference type="EMBL" id="JAAGNN010000009">
    <property type="protein sequence ID" value="KAF4085432.1"/>
    <property type="molecule type" value="Genomic_DNA"/>
</dbReference>